<comment type="cofactor">
    <cofactor evidence="1">
        <name>Ca(2+)</name>
        <dbReference type="ChEBI" id="CHEBI:29108"/>
    </cofactor>
</comment>
<evidence type="ECO:0000256" key="5">
    <source>
        <dbReference type="SAM" id="MobiDB-lite"/>
    </source>
</evidence>
<dbReference type="InterPro" id="IPR040853">
    <property type="entry name" value="RapA2_cadherin-like"/>
</dbReference>
<dbReference type="Gene3D" id="2.60.40.10">
    <property type="entry name" value="Immunoglobulins"/>
    <property type="match status" value="6"/>
</dbReference>
<dbReference type="InterPro" id="IPR010221">
    <property type="entry name" value="VCBS_dom"/>
</dbReference>
<organism evidence="8 9">
    <name type="scientific">Bradyrhizobium stylosanthis</name>
    <dbReference type="NCBI Taxonomy" id="1803665"/>
    <lineage>
        <taxon>Bacteria</taxon>
        <taxon>Pseudomonadati</taxon>
        <taxon>Pseudomonadota</taxon>
        <taxon>Alphaproteobacteria</taxon>
        <taxon>Hyphomicrobiales</taxon>
        <taxon>Nitrobacteraceae</taxon>
        <taxon>Bradyrhizobium</taxon>
    </lineage>
</organism>
<accession>A0A560DMW2</accession>
<dbReference type="InterPro" id="IPR011049">
    <property type="entry name" value="Serralysin-like_metalloprot_C"/>
</dbReference>
<dbReference type="STRING" id="1803665.GCA_001641335_04926"/>
<dbReference type="InterPro" id="IPR013858">
    <property type="entry name" value="Peptidase_M10B_C"/>
</dbReference>
<gene>
    <name evidence="8" type="ORF">FBZ96_105130</name>
</gene>
<dbReference type="EMBL" id="VITK01000005">
    <property type="protein sequence ID" value="TWA98454.1"/>
    <property type="molecule type" value="Genomic_DNA"/>
</dbReference>
<keyword evidence="9" id="KW-1185">Reference proteome</keyword>
<dbReference type="GO" id="GO:0005509">
    <property type="term" value="F:calcium ion binding"/>
    <property type="evidence" value="ECO:0007669"/>
    <property type="project" value="InterPro"/>
</dbReference>
<feature type="domain" description="RapA2 cadherin-like" evidence="7">
    <location>
        <begin position="731"/>
        <end position="809"/>
    </location>
</feature>
<proteinExistence type="predicted"/>
<name>A0A560DMW2_9BRAD</name>
<keyword evidence="3" id="KW-0964">Secreted</keyword>
<keyword evidence="4" id="KW-0677">Repeat</keyword>
<feature type="domain" description="RapA2 cadherin-like" evidence="7">
    <location>
        <begin position="620"/>
        <end position="699"/>
    </location>
</feature>
<dbReference type="Proteomes" id="UP000319949">
    <property type="component" value="Unassembled WGS sequence"/>
</dbReference>
<dbReference type="InterPro" id="IPR001343">
    <property type="entry name" value="Hemolysn_Ca-bd"/>
</dbReference>
<dbReference type="InterPro" id="IPR013783">
    <property type="entry name" value="Ig-like_fold"/>
</dbReference>
<evidence type="ECO:0000259" key="7">
    <source>
        <dbReference type="Pfam" id="PF17803"/>
    </source>
</evidence>
<feature type="domain" description="RapA2 cadherin-like" evidence="7">
    <location>
        <begin position="956"/>
        <end position="1032"/>
    </location>
</feature>
<dbReference type="NCBIfam" id="TIGR01965">
    <property type="entry name" value="VCBS_repeat"/>
    <property type="match status" value="7"/>
</dbReference>
<feature type="domain" description="RapA2 cadherin-like" evidence="7">
    <location>
        <begin position="841"/>
        <end position="922"/>
    </location>
</feature>
<dbReference type="Pfam" id="PF17803">
    <property type="entry name" value="Cadherin_4"/>
    <property type="match status" value="5"/>
</dbReference>
<evidence type="ECO:0000256" key="4">
    <source>
        <dbReference type="ARBA" id="ARBA00022737"/>
    </source>
</evidence>
<protein>
    <submittedName>
        <fullName evidence="8">VCBS repeat-containing protein</fullName>
    </submittedName>
</protein>
<dbReference type="Gene3D" id="2.150.10.10">
    <property type="entry name" value="Serralysin-like metalloprotease, C-terminal"/>
    <property type="match status" value="2"/>
</dbReference>
<reference evidence="8 9" key="1">
    <citation type="submission" date="2019-06" db="EMBL/GenBank/DDBJ databases">
        <title>Genomic Encyclopedia of Type Strains, Phase IV (KMG-V): Genome sequencing to study the core and pangenomes of soil and plant-associated prokaryotes.</title>
        <authorList>
            <person name="Whitman W."/>
        </authorList>
    </citation>
    <scope>NUCLEOTIDE SEQUENCE [LARGE SCALE GENOMIC DNA]</scope>
    <source>
        <strain evidence="8 9">BR 510</strain>
    </source>
</reference>
<evidence type="ECO:0000259" key="6">
    <source>
        <dbReference type="Pfam" id="PF08548"/>
    </source>
</evidence>
<comment type="caution">
    <text evidence="8">The sequence shown here is derived from an EMBL/GenBank/DDBJ whole genome shotgun (WGS) entry which is preliminary data.</text>
</comment>
<sequence>MSVAFGVGPQNWGIRSFPLQIIGIVQSTLGCVTLTRDDGPAMQVSIGDLVCRRDVIETAADAQVGIRLLDDTVFNIASGARVELREFASDSDAASRSTIVTITSGSFAFAAGRLAEGGTLTIDTPLGSVRSRSQATGFGILTMAALTFAMVDQARGADPDGASLDNDTLTYKDLQHGVFELITKERVPRHIIVDDPGETVVLNRIGSSISVNQVTNSAARMDELHAAQQDVLANLTRGPIGSSTPPFVETLSLQHINFTSENTTAAPNLLPNAPPVVFPPIEVPLPTLKLPAGPVEIDTFRFDDKFATTSGTFTASNPFNNTLTYGLAGGTAGTTVLNGETYDLSQNSPYGTLYLNSASGAYTFVPNAFAINALLSPTTTSFVITVSDGFVSTSQSFVITINGVNDTAIISGNAEGTVVEAGGVANAVPGTPSATGMLTDADVDNPPNTFTTVSSPARSTGGYGTFTMTAGGVWTYTLDDSNTAVQSLNAGDTLIDRFTVTSIDGTPQVVTIAIQGSNDAAIVSGVTAGSVFEAGVTLPGTPVATGTLFARDVDNLADTFVEVNAPTASAQAYGSFTVTTAGVWTYTLDNTNAAVQALNSGDTLTDSFTVTTIDGTPQIVTITISGSNDGAVVSGTKTGAVTEAGGVANGTPGTPTASGTLTDIDPDNTANTFTPVITPKPSAGGFGTFTITALGTWTYSLDDGNATVQALNAGDTLIDQFTVTTVDGTPQTVTITIHGANDAAIISGTAAGAVLEAGVITSGTPVATGTLTDTDVDNPADTFTAVISPTSSNGGYGTFTMTASGLWTYTLDNTNNAVQALNNGNTLTDSFTVTAADGTPQTVTITINGSNDSAVISGTATGAVTEAGGVANATPGQPTTTGTLTDVDPDNTANTFTPVTTPRPSAGGFGTFTMTALGTWTYTLDNTNAAVQALNVGDTLTDQFTVTTVDGTAKLVTITINGSNDAAIISGTTTGSVLEAGGIDPGTPVASGTLTDTDVDNLANTFTPVTSPTASDGGYGTFTMTASGLWTYTLDNNNGVVDALGPGDTLTDHFTVTSIDGTTQEVAITIHGASDADPNDFDNLALGSTVVSDPPFVYGTPGGDSVAGGGSISQIIYGGAGGDTLNGTGVNDVIYGGSGDDTIKGNNGDDVIYGGSGQDTIDGSNGNDTIIGGFGADKLQGGNGADVFTYLSVLDSRAGRFDTIEDFRSGTDKIDLTALGALGFVILALSSASSSVPPHTIAWLYDSSANETIVYVNPTDQTLQIGDSGLLEVHLQGVATIDSADFIVDQAAAPVMAVSDTLDPAAAVQSDALVTTLGTSDVSTAATNSGGAVSLDSGWTAPDASFLFEADRDHGGRSHEIAASAPDEIATAASNPEPAIHSLSIENFKFVFEPSQTEDGIHANGIGATGMPEQTHAAAFSVPDALPAIDPHLGDGKSAEAHDRGNPTDIGSARDAAPENGHVNGQENGQANDHANDHANGGDAHSNSSQAGEHGHASVEAPDAPKNQGHSAADGPPGQHGNSQAHPPGRGDSFNFATPAVETPGIAFIDDHPAPHDPHGVAAHGNGHDDVALAGDVAHSVDHTHIPGGMGASHVPHDFLV</sequence>
<evidence type="ECO:0000313" key="8">
    <source>
        <dbReference type="EMBL" id="TWA98454.1"/>
    </source>
</evidence>
<dbReference type="RefSeq" id="WP_145664472.1">
    <property type="nucleotide sequence ID" value="NZ_VITK01000005.1"/>
</dbReference>
<feature type="region of interest" description="Disordered" evidence="5">
    <location>
        <begin position="868"/>
        <end position="891"/>
    </location>
</feature>
<evidence type="ECO:0000256" key="3">
    <source>
        <dbReference type="ARBA" id="ARBA00022525"/>
    </source>
</evidence>
<dbReference type="Pfam" id="PF00353">
    <property type="entry name" value="HemolysinCabind"/>
    <property type="match status" value="1"/>
</dbReference>
<feature type="domain" description="Peptidase M10 serralysin C-terminal" evidence="6">
    <location>
        <begin position="1166"/>
        <end position="1288"/>
    </location>
</feature>
<dbReference type="Pfam" id="PF08548">
    <property type="entry name" value="Peptidase_M10_C"/>
    <property type="match status" value="1"/>
</dbReference>
<feature type="compositionally biased region" description="Low complexity" evidence="5">
    <location>
        <begin position="868"/>
        <end position="886"/>
    </location>
</feature>
<dbReference type="SUPFAM" id="SSF51120">
    <property type="entry name" value="beta-Roll"/>
    <property type="match status" value="1"/>
</dbReference>
<evidence type="ECO:0000256" key="2">
    <source>
        <dbReference type="ARBA" id="ARBA00004613"/>
    </source>
</evidence>
<feature type="compositionally biased region" description="Basic and acidic residues" evidence="5">
    <location>
        <begin position="1549"/>
        <end position="1559"/>
    </location>
</feature>
<evidence type="ECO:0000313" key="9">
    <source>
        <dbReference type="Proteomes" id="UP000319949"/>
    </source>
</evidence>
<feature type="domain" description="RapA2 cadherin-like" evidence="7">
    <location>
        <begin position="397"/>
        <end position="476"/>
    </location>
</feature>
<dbReference type="PROSITE" id="PS00330">
    <property type="entry name" value="HEMOLYSIN_CALCIUM"/>
    <property type="match status" value="2"/>
</dbReference>
<feature type="compositionally biased region" description="Basic and acidic residues" evidence="5">
    <location>
        <begin position="1432"/>
        <end position="1446"/>
    </location>
</feature>
<feature type="compositionally biased region" description="Polar residues" evidence="5">
    <location>
        <begin position="1463"/>
        <end position="1473"/>
    </location>
</feature>
<comment type="subcellular location">
    <subcellularLocation>
        <location evidence="2">Secreted</location>
    </subcellularLocation>
</comment>
<evidence type="ECO:0000256" key="1">
    <source>
        <dbReference type="ARBA" id="ARBA00001913"/>
    </source>
</evidence>
<dbReference type="GO" id="GO:0005615">
    <property type="term" value="C:extracellular space"/>
    <property type="evidence" value="ECO:0007669"/>
    <property type="project" value="InterPro"/>
</dbReference>
<dbReference type="InterPro" id="IPR018511">
    <property type="entry name" value="Hemolysin-typ_Ca-bd_CS"/>
</dbReference>
<feature type="region of interest" description="Disordered" evidence="5">
    <location>
        <begin position="1426"/>
        <end position="1569"/>
    </location>
</feature>
<dbReference type="PRINTS" id="PR00313">
    <property type="entry name" value="CABNDNGRPT"/>
</dbReference>
<dbReference type="OrthoDB" id="6756629at2"/>